<protein>
    <submittedName>
        <fullName evidence="1">Uncharacterized protein</fullName>
    </submittedName>
</protein>
<reference evidence="1 2" key="1">
    <citation type="submission" date="2022-11" db="EMBL/GenBank/DDBJ databases">
        <title>Spartinivicinus poritis sp. nov., isolated from scleractinian coral Porites lutea.</title>
        <authorList>
            <person name="Zhang G."/>
            <person name="Cai L."/>
            <person name="Wei Q."/>
        </authorList>
    </citation>
    <scope>NUCLEOTIDE SEQUENCE [LARGE SCALE GENOMIC DNA]</scope>
    <source>
        <strain evidence="1 2">A2-2</strain>
    </source>
</reference>
<sequence length="483" mass="55868">MKHKISVSKHDTHNLEIKSLLIPKTKKEVSDVAFYFIAPRTLGISNLNKEEAYSYISSRVRLALSSKSLKSQISDQNSFLNTAIQNQKYDLKVIRKLGAYWWDIIKKKTKTHTKTINRLTQETNPEIRSKNILQLTNDIKQITEVNKKIWGTCLSLPSSEHRSNFATFLNYVNVRYIYSIKTYINKSNLHIDTDIARIDSLLKNLAYEESSYSKQAQLNTDLANEKEAEDYLVKISKLKKYFQSEMFVDTKNNKIAIKKLKEPIAVFSAILAAICGFTVERVAASNWEAVSRGGLYLMALAIIGYAIRDRLKDRIKLVISNCLSNYFPDRNIALDIQNNKIGFIKEWFHLTDSSTLPTSVHQLRYNELGSKIDKYQPEDIIHFRYLYTINLQNEVQNTGYELQNIIRINMGRYLENLDEAYKEIPSFTKNNEVVALSTRRLYNIYLIAEIKKCEKTKSNVAFKIAIDKEGVRNVEKLSIHKQS</sequence>
<comment type="caution">
    <text evidence="1">The sequence shown here is derived from an EMBL/GenBank/DDBJ whole genome shotgun (WGS) entry which is preliminary data.</text>
</comment>
<organism evidence="1 2">
    <name type="scientific">Spartinivicinus poritis</name>
    <dbReference type="NCBI Taxonomy" id="2994640"/>
    <lineage>
        <taxon>Bacteria</taxon>
        <taxon>Pseudomonadati</taxon>
        <taxon>Pseudomonadota</taxon>
        <taxon>Gammaproteobacteria</taxon>
        <taxon>Oceanospirillales</taxon>
        <taxon>Zooshikellaceae</taxon>
        <taxon>Spartinivicinus</taxon>
    </lineage>
</organism>
<dbReference type="Proteomes" id="UP001528823">
    <property type="component" value="Unassembled WGS sequence"/>
</dbReference>
<gene>
    <name evidence="1" type="ORF">ORQ98_14180</name>
</gene>
<dbReference type="RefSeq" id="WP_274689458.1">
    <property type="nucleotide sequence ID" value="NZ_JAPMOU010000017.1"/>
</dbReference>
<keyword evidence="2" id="KW-1185">Reference proteome</keyword>
<accession>A0ABT5U9Y3</accession>
<dbReference type="EMBL" id="JAPMOU010000017">
    <property type="protein sequence ID" value="MDE1463112.1"/>
    <property type="molecule type" value="Genomic_DNA"/>
</dbReference>
<name>A0ABT5U9Y3_9GAMM</name>
<evidence type="ECO:0000313" key="2">
    <source>
        <dbReference type="Proteomes" id="UP001528823"/>
    </source>
</evidence>
<evidence type="ECO:0000313" key="1">
    <source>
        <dbReference type="EMBL" id="MDE1463112.1"/>
    </source>
</evidence>
<proteinExistence type="predicted"/>